<dbReference type="EMBL" id="REGN01007757">
    <property type="protein sequence ID" value="RNA05350.1"/>
    <property type="molecule type" value="Genomic_DNA"/>
</dbReference>
<dbReference type="Proteomes" id="UP000276133">
    <property type="component" value="Unassembled WGS sequence"/>
</dbReference>
<proteinExistence type="predicted"/>
<keyword evidence="2" id="KW-1185">Reference proteome</keyword>
<organism evidence="1 2">
    <name type="scientific">Brachionus plicatilis</name>
    <name type="common">Marine rotifer</name>
    <name type="synonym">Brachionus muelleri</name>
    <dbReference type="NCBI Taxonomy" id="10195"/>
    <lineage>
        <taxon>Eukaryota</taxon>
        <taxon>Metazoa</taxon>
        <taxon>Spiralia</taxon>
        <taxon>Gnathifera</taxon>
        <taxon>Rotifera</taxon>
        <taxon>Eurotatoria</taxon>
        <taxon>Monogononta</taxon>
        <taxon>Pseudotrocha</taxon>
        <taxon>Ploima</taxon>
        <taxon>Brachionidae</taxon>
        <taxon>Brachionus</taxon>
    </lineage>
</organism>
<gene>
    <name evidence="1" type="ORF">BpHYR1_025466</name>
</gene>
<evidence type="ECO:0000313" key="1">
    <source>
        <dbReference type="EMBL" id="RNA05350.1"/>
    </source>
</evidence>
<protein>
    <submittedName>
        <fullName evidence="1">Uncharacterized protein</fullName>
    </submittedName>
</protein>
<accession>A0A3M7Q1R4</accession>
<evidence type="ECO:0000313" key="2">
    <source>
        <dbReference type="Proteomes" id="UP000276133"/>
    </source>
</evidence>
<sequence length="86" mass="10043">MGKFTKVIEHETMLINRLAIENFLPKLQLFNSGVGVILPLIKSKRVTLFKSHLEKFYIVSCITSLNEFSEIFRIFHKFSCNPILRN</sequence>
<name>A0A3M7Q1R4_BRAPC</name>
<reference evidence="1 2" key="1">
    <citation type="journal article" date="2018" name="Sci. Rep.">
        <title>Genomic signatures of local adaptation to the degree of environmental predictability in rotifers.</title>
        <authorList>
            <person name="Franch-Gras L."/>
            <person name="Hahn C."/>
            <person name="Garcia-Roger E.M."/>
            <person name="Carmona M.J."/>
            <person name="Serra M."/>
            <person name="Gomez A."/>
        </authorList>
    </citation>
    <scope>NUCLEOTIDE SEQUENCE [LARGE SCALE GENOMIC DNA]</scope>
    <source>
        <strain evidence="1">HYR1</strain>
    </source>
</reference>
<dbReference type="AlphaFoldDB" id="A0A3M7Q1R4"/>
<comment type="caution">
    <text evidence="1">The sequence shown here is derived from an EMBL/GenBank/DDBJ whole genome shotgun (WGS) entry which is preliminary data.</text>
</comment>